<dbReference type="AlphaFoldDB" id="A0A485KSS1"/>
<evidence type="ECO:0000256" key="1">
    <source>
        <dbReference type="ARBA" id="ARBA00004300"/>
    </source>
</evidence>
<dbReference type="InterPro" id="IPR008603">
    <property type="entry name" value="DCTN4"/>
</dbReference>
<dbReference type="Proteomes" id="UP000332933">
    <property type="component" value="Unassembled WGS sequence"/>
</dbReference>
<comment type="subunit">
    <text evidence="13">Subunit of dynactin, a multiprotein complex part of a tripartite complex with dynein and a adapter, such as BICDL1, BICD2 or HOOK3. The dynactin complex is built around ACTR1A/ACTB filament and consists of an actin-related filament composed of a shoulder domain, a pointed end and a barbed end. Its length is defined by its flexible shoulder domain. The soulder is composed of 2 DCTN1 subunits, 4 DCTN2 and 2 DCTN3. The 4 DCNT2 (via N-terminus) bind the ACTR1A filament and act as molecular rulers to determine the length. The pointed end is important for binding dynein-dynactin cargo adapters. Consists of 4 subunits: ACTR10, DCNT4, DCTN5 and DCTN6. The barbed end is composed of a CAPZA1:CAPZB heterodimers, which binds ACTR1A/ACTB filament and dynactin and stabilizes dynactin. Interacts with ATP7B, but not ATP7A, in a copper-dependent manner. Interacts with ANK2; this interaction is required for localization at costameres. Interacts with N4BP2L1.</text>
</comment>
<evidence type="ECO:0000256" key="10">
    <source>
        <dbReference type="ARBA" id="ARBA00023212"/>
    </source>
</evidence>
<evidence type="ECO:0000256" key="2">
    <source>
        <dbReference type="ARBA" id="ARBA00004529"/>
    </source>
</evidence>
<evidence type="ECO:0000256" key="8">
    <source>
        <dbReference type="ARBA" id="ARBA00022990"/>
    </source>
</evidence>
<evidence type="ECO:0000256" key="6">
    <source>
        <dbReference type="ARBA" id="ARBA00022553"/>
    </source>
</evidence>
<name>A0A485KSS1_9STRA</name>
<comment type="subcellular location">
    <subcellularLocation>
        <location evidence="1">Cytoplasm</location>
        <location evidence="1">Cytoskeleton</location>
        <location evidence="1">Microtubule organizing center</location>
        <location evidence="1">Centrosome</location>
    </subcellularLocation>
    <subcellularLocation>
        <location evidence="2">Cytoplasm</location>
        <location evidence="2">Cytoskeleton</location>
        <location evidence="2">Stress fiber</location>
    </subcellularLocation>
    <subcellularLocation>
        <location evidence="3">Cytoplasm</location>
        <location evidence="3">Myofibril</location>
    </subcellularLocation>
</comment>
<evidence type="ECO:0000256" key="12">
    <source>
        <dbReference type="ARBA" id="ARBA00034864"/>
    </source>
</evidence>
<sequence length="443" mass="49288">MSVKYLCGCGRPYPLSELYWSDTCKKIVCPWPTCSLQEIDSYFCRFQMDNLPSKEAGAYKNRSARTFACPDCKSTLQTLKHDEKYLFFCAHCRWDSEAMLTDEDPDTLMMVANARERDEHVFDVLLAHYQQKSQAASNQLLASKRASAHSSSSRYLKPLLPMRHTAPPQLGWKMEHLEAKLRATAATAVTGIDAALQKKCDDKFPSHVVFDDRTDDAAACAAESDMSKVSTLAQRNLCTPLLQTRDVGALFPSRPDLRVKRSWRCVESMANGQPGILIKPQINPMTGDSSMVVAASWWKKATLAIHYLPTITIQRRWDAHGVAWLLVENPMEEDIALVVVSQGGRVPAPMPIRVGAYEDPNLSDTSGQEIQDFIDMKDAGTRPVLASRNYIKMKVEASGIATDDSAVELAIQMYEATSGESMDVQAMPLLCSFAVALEIPRHA</sequence>
<dbReference type="PANTHER" id="PTHR13034">
    <property type="entry name" value="DYNACTIN P62 SUBUNIT"/>
    <property type="match status" value="1"/>
</dbReference>
<dbReference type="PANTHER" id="PTHR13034:SF2">
    <property type="entry name" value="DYNACTIN SUBUNIT 4"/>
    <property type="match status" value="1"/>
</dbReference>
<dbReference type="EMBL" id="CAADRA010005273">
    <property type="protein sequence ID" value="VFT87981.1"/>
    <property type="molecule type" value="Genomic_DNA"/>
</dbReference>
<reference evidence="15 16" key="1">
    <citation type="submission" date="2019-03" db="EMBL/GenBank/DDBJ databases">
        <authorList>
            <person name="Gaulin E."/>
            <person name="Dumas B."/>
        </authorList>
    </citation>
    <scope>NUCLEOTIDE SEQUENCE [LARGE SCALE GENOMIC DNA]</scope>
    <source>
        <strain evidence="15">CBS 568.67</strain>
    </source>
</reference>
<reference evidence="14" key="2">
    <citation type="submission" date="2019-06" db="EMBL/GenBank/DDBJ databases">
        <title>Genomics analysis of Aphanomyces spp. identifies a new class of oomycete effector associated with host adaptation.</title>
        <authorList>
            <person name="Gaulin E."/>
        </authorList>
    </citation>
    <scope>NUCLEOTIDE SEQUENCE</scope>
    <source>
        <strain evidence="14">CBS 578.67</strain>
    </source>
</reference>
<keyword evidence="10" id="KW-0206">Cytoskeleton</keyword>
<dbReference type="GO" id="GO:0001725">
    <property type="term" value="C:stress fiber"/>
    <property type="evidence" value="ECO:0007669"/>
    <property type="project" value="UniProtKB-SubCell"/>
</dbReference>
<keyword evidence="4" id="KW-0963">Cytoplasm</keyword>
<dbReference type="GO" id="GO:0005813">
    <property type="term" value="C:centrosome"/>
    <property type="evidence" value="ECO:0007669"/>
    <property type="project" value="UniProtKB-SubCell"/>
</dbReference>
<proteinExistence type="inferred from homology"/>
<keyword evidence="6" id="KW-0597">Phosphoprotein</keyword>
<evidence type="ECO:0000313" key="15">
    <source>
        <dbReference type="EMBL" id="VFT87981.1"/>
    </source>
</evidence>
<dbReference type="GO" id="GO:0005869">
    <property type="term" value="C:dynactin complex"/>
    <property type="evidence" value="ECO:0007669"/>
    <property type="project" value="InterPro"/>
</dbReference>
<protein>
    <recommendedName>
        <fullName evidence="12">Dynactin subunit 4</fullName>
    </recommendedName>
</protein>
<evidence type="ECO:0000256" key="3">
    <source>
        <dbReference type="ARBA" id="ARBA00004657"/>
    </source>
</evidence>
<evidence type="ECO:0000256" key="5">
    <source>
        <dbReference type="ARBA" id="ARBA00022499"/>
    </source>
</evidence>
<evidence type="ECO:0000256" key="9">
    <source>
        <dbReference type="ARBA" id="ARBA00023054"/>
    </source>
</evidence>
<keyword evidence="7" id="KW-0832">Ubl conjugation</keyword>
<keyword evidence="16" id="KW-1185">Reference proteome</keyword>
<comment type="similarity">
    <text evidence="11">Belongs to the dynactin subunit 4 family.</text>
</comment>
<organism evidence="15 16">
    <name type="scientific">Aphanomyces stellatus</name>
    <dbReference type="NCBI Taxonomy" id="120398"/>
    <lineage>
        <taxon>Eukaryota</taxon>
        <taxon>Sar</taxon>
        <taxon>Stramenopiles</taxon>
        <taxon>Oomycota</taxon>
        <taxon>Saprolegniomycetes</taxon>
        <taxon>Saprolegniales</taxon>
        <taxon>Verrucalvaceae</taxon>
        <taxon>Aphanomyces</taxon>
    </lineage>
</organism>
<evidence type="ECO:0000256" key="11">
    <source>
        <dbReference type="ARBA" id="ARBA00034776"/>
    </source>
</evidence>
<evidence type="ECO:0000256" key="4">
    <source>
        <dbReference type="ARBA" id="ARBA00022490"/>
    </source>
</evidence>
<evidence type="ECO:0000256" key="7">
    <source>
        <dbReference type="ARBA" id="ARBA00022843"/>
    </source>
</evidence>
<accession>A0A485KSS1</accession>
<keyword evidence="8" id="KW-0007">Acetylation</keyword>
<dbReference type="EMBL" id="VJMH01005252">
    <property type="protein sequence ID" value="KAF0698257.1"/>
    <property type="molecule type" value="Genomic_DNA"/>
</dbReference>
<evidence type="ECO:0000313" key="14">
    <source>
        <dbReference type="EMBL" id="KAF0698257.1"/>
    </source>
</evidence>
<keyword evidence="9" id="KW-0175">Coiled coil</keyword>
<evidence type="ECO:0000313" key="16">
    <source>
        <dbReference type="Proteomes" id="UP000332933"/>
    </source>
</evidence>
<evidence type="ECO:0000256" key="13">
    <source>
        <dbReference type="ARBA" id="ARBA00093507"/>
    </source>
</evidence>
<gene>
    <name evidence="15" type="primary">Aste57867_11114</name>
    <name evidence="14" type="ORF">As57867_011072</name>
    <name evidence="15" type="ORF">ASTE57867_11114</name>
</gene>
<dbReference type="OrthoDB" id="283815at2759"/>
<keyword evidence="5" id="KW-1017">Isopeptide bond</keyword>